<dbReference type="PANTHER" id="PTHR39948:SF1">
    <property type="entry name" value="GEO11419P1"/>
    <property type="match status" value="1"/>
</dbReference>
<keyword evidence="1" id="KW-0472">Membrane</keyword>
<keyword evidence="1" id="KW-1133">Transmembrane helix</keyword>
<evidence type="ECO:0000256" key="1">
    <source>
        <dbReference type="SAM" id="Phobius"/>
    </source>
</evidence>
<sequence>MGNIVMSIVWLLLLIFVAWPVAFFLGSLWVFLQPFMVCLKLEDVYKSLLTIIDLPTTFTEKMMKGDGC</sequence>
<gene>
    <name evidence="2" type="ORF">ElyMa_003123600</name>
</gene>
<protein>
    <submittedName>
        <fullName evidence="2">Expressed conserved protein</fullName>
    </submittedName>
</protein>
<keyword evidence="3" id="KW-1185">Reference proteome</keyword>
<dbReference type="EMBL" id="BMAT01006452">
    <property type="protein sequence ID" value="GFS12933.1"/>
    <property type="molecule type" value="Genomic_DNA"/>
</dbReference>
<feature type="transmembrane region" description="Helical" evidence="1">
    <location>
        <begin position="6"/>
        <end position="32"/>
    </location>
</feature>
<accession>A0AAV4IQU8</accession>
<dbReference type="AlphaFoldDB" id="A0AAV4IQU8"/>
<keyword evidence="1" id="KW-0812">Transmembrane</keyword>
<name>A0AAV4IQU8_9GAST</name>
<organism evidence="2 3">
    <name type="scientific">Elysia marginata</name>
    <dbReference type="NCBI Taxonomy" id="1093978"/>
    <lineage>
        <taxon>Eukaryota</taxon>
        <taxon>Metazoa</taxon>
        <taxon>Spiralia</taxon>
        <taxon>Lophotrochozoa</taxon>
        <taxon>Mollusca</taxon>
        <taxon>Gastropoda</taxon>
        <taxon>Heterobranchia</taxon>
        <taxon>Euthyneura</taxon>
        <taxon>Panpulmonata</taxon>
        <taxon>Sacoglossa</taxon>
        <taxon>Placobranchoidea</taxon>
        <taxon>Plakobranchidae</taxon>
        <taxon>Elysia</taxon>
    </lineage>
</organism>
<dbReference type="PANTHER" id="PTHR39948">
    <property type="entry name" value="GEO11419P1"/>
    <property type="match status" value="1"/>
</dbReference>
<evidence type="ECO:0000313" key="2">
    <source>
        <dbReference type="EMBL" id="GFS12933.1"/>
    </source>
</evidence>
<reference evidence="2 3" key="1">
    <citation type="journal article" date="2021" name="Elife">
        <title>Chloroplast acquisition without the gene transfer in kleptoplastic sea slugs, Plakobranchus ocellatus.</title>
        <authorList>
            <person name="Maeda T."/>
            <person name="Takahashi S."/>
            <person name="Yoshida T."/>
            <person name="Shimamura S."/>
            <person name="Takaki Y."/>
            <person name="Nagai Y."/>
            <person name="Toyoda A."/>
            <person name="Suzuki Y."/>
            <person name="Arimoto A."/>
            <person name="Ishii H."/>
            <person name="Satoh N."/>
            <person name="Nishiyama T."/>
            <person name="Hasebe M."/>
            <person name="Maruyama T."/>
            <person name="Minagawa J."/>
            <person name="Obokata J."/>
            <person name="Shigenobu S."/>
        </authorList>
    </citation>
    <scope>NUCLEOTIDE SEQUENCE [LARGE SCALE GENOMIC DNA]</scope>
</reference>
<proteinExistence type="predicted"/>
<dbReference type="Proteomes" id="UP000762676">
    <property type="component" value="Unassembled WGS sequence"/>
</dbReference>
<comment type="caution">
    <text evidence="2">The sequence shown here is derived from an EMBL/GenBank/DDBJ whole genome shotgun (WGS) entry which is preliminary data.</text>
</comment>
<evidence type="ECO:0000313" key="3">
    <source>
        <dbReference type="Proteomes" id="UP000762676"/>
    </source>
</evidence>